<name>A0A420ERX3_9SPHN</name>
<dbReference type="CDD" id="cd08054">
    <property type="entry name" value="gp6"/>
    <property type="match status" value="1"/>
</dbReference>
<dbReference type="NCBIfam" id="TIGR01560">
    <property type="entry name" value="put_DNA_pack"/>
    <property type="match status" value="1"/>
</dbReference>
<dbReference type="InterPro" id="IPR006450">
    <property type="entry name" value="Phage_HK97_gp6-like"/>
</dbReference>
<sequence>MRTVAVNEPAPVITLAEAKEHLRVDSDDEDALITGMVAAATAHISGPDGYLNRVIGVQMLQTYLARFPGSAFRLPYGPVRTITSVEYRNGEVWQAIDQTDYELNGNILEPVPGVSWPSFSLTRREHVRVLYEAGYETAPFPVKAAIFLMVGDLYANRETVVTGTIASEVPMPTAVKTLLEPYRDYR</sequence>
<proteinExistence type="predicted"/>
<dbReference type="InterPro" id="IPR011738">
    <property type="entry name" value="Phage_CHP"/>
</dbReference>
<dbReference type="OrthoDB" id="8452228at2"/>
<organism evidence="1 2">
    <name type="scientific">Altericroceibacterium spongiae</name>
    <dbReference type="NCBI Taxonomy" id="2320269"/>
    <lineage>
        <taxon>Bacteria</taxon>
        <taxon>Pseudomonadati</taxon>
        <taxon>Pseudomonadota</taxon>
        <taxon>Alphaproteobacteria</taxon>
        <taxon>Sphingomonadales</taxon>
        <taxon>Erythrobacteraceae</taxon>
        <taxon>Altericroceibacterium</taxon>
    </lineage>
</organism>
<protein>
    <submittedName>
        <fullName evidence="1">Phage gp6-like head-tail connector protein</fullName>
    </submittedName>
</protein>
<reference evidence="1 2" key="1">
    <citation type="submission" date="2018-09" db="EMBL/GenBank/DDBJ databases">
        <title>Altererythrobacter spongiae sp. nov., isolated from a marine sponge.</title>
        <authorList>
            <person name="Zhuang L."/>
            <person name="Luo L."/>
        </authorList>
    </citation>
    <scope>NUCLEOTIDE SEQUENCE [LARGE SCALE GENOMIC DNA]</scope>
    <source>
        <strain evidence="1 2">HN-Y73</strain>
    </source>
</reference>
<dbReference type="Proteomes" id="UP000284395">
    <property type="component" value="Unassembled WGS sequence"/>
</dbReference>
<dbReference type="NCBIfam" id="TIGR02215">
    <property type="entry name" value="phage_chp_gp8"/>
    <property type="match status" value="1"/>
</dbReference>
<dbReference type="AlphaFoldDB" id="A0A420ERX3"/>
<dbReference type="RefSeq" id="WP_120323277.1">
    <property type="nucleotide sequence ID" value="NZ_RAPF01000001.1"/>
</dbReference>
<gene>
    <name evidence="1" type="ORF">D6851_02565</name>
</gene>
<keyword evidence="2" id="KW-1185">Reference proteome</keyword>
<comment type="caution">
    <text evidence="1">The sequence shown here is derived from an EMBL/GenBank/DDBJ whole genome shotgun (WGS) entry which is preliminary data.</text>
</comment>
<accession>A0A420ERX3</accession>
<dbReference type="InterPro" id="IPR021146">
    <property type="entry name" value="Phage_gp6-like_head-tail"/>
</dbReference>
<dbReference type="Gene3D" id="1.10.3230.30">
    <property type="entry name" value="Phage gp6-like head-tail connector protein"/>
    <property type="match status" value="1"/>
</dbReference>
<dbReference type="EMBL" id="RAPF01000001">
    <property type="protein sequence ID" value="RKF23373.1"/>
    <property type="molecule type" value="Genomic_DNA"/>
</dbReference>
<evidence type="ECO:0000313" key="1">
    <source>
        <dbReference type="EMBL" id="RKF23373.1"/>
    </source>
</evidence>
<evidence type="ECO:0000313" key="2">
    <source>
        <dbReference type="Proteomes" id="UP000284395"/>
    </source>
</evidence>
<dbReference type="Pfam" id="PF05135">
    <property type="entry name" value="Phage_connect_1"/>
    <property type="match status" value="1"/>
</dbReference>